<protein>
    <submittedName>
        <fullName evidence="2">Uncharacterized protein</fullName>
    </submittedName>
</protein>
<name>A0A401TZ28_CHIPU</name>
<keyword evidence="3" id="KW-1185">Reference proteome</keyword>
<proteinExistence type="predicted"/>
<comment type="caution">
    <text evidence="2">The sequence shown here is derived from an EMBL/GenBank/DDBJ whole genome shotgun (WGS) entry which is preliminary data.</text>
</comment>
<evidence type="ECO:0000313" key="2">
    <source>
        <dbReference type="EMBL" id="GCC47902.1"/>
    </source>
</evidence>
<sequence>MGAIGTRLSLRPLIQSGGTKSKARAKMSRERGCVAHQSRHIPTVVPAQAGTHNHEWLLSHDVGTTSPFNNVCCGVWVPACAGTTIAGVLKSITSLERQRSVWRLPLRLEPLRGAAPQRVAVFAAEEAEMTDLRHAGVRGADRDDLGRDRREGGAQQFDRGTRRPGVVGDGEGAELALELRKI</sequence>
<accession>A0A401TZ28</accession>
<evidence type="ECO:0000313" key="3">
    <source>
        <dbReference type="Proteomes" id="UP000287033"/>
    </source>
</evidence>
<feature type="non-terminal residue" evidence="2">
    <location>
        <position position="182"/>
    </location>
</feature>
<organism evidence="2 3">
    <name type="scientific">Chiloscyllium punctatum</name>
    <name type="common">Brownbanded bambooshark</name>
    <name type="synonym">Hemiscyllium punctatum</name>
    <dbReference type="NCBI Taxonomy" id="137246"/>
    <lineage>
        <taxon>Eukaryota</taxon>
        <taxon>Metazoa</taxon>
        <taxon>Chordata</taxon>
        <taxon>Craniata</taxon>
        <taxon>Vertebrata</taxon>
        <taxon>Chondrichthyes</taxon>
        <taxon>Elasmobranchii</taxon>
        <taxon>Galeomorphii</taxon>
        <taxon>Galeoidea</taxon>
        <taxon>Orectolobiformes</taxon>
        <taxon>Hemiscylliidae</taxon>
        <taxon>Chiloscyllium</taxon>
    </lineage>
</organism>
<feature type="compositionally biased region" description="Basic and acidic residues" evidence="1">
    <location>
        <begin position="137"/>
        <end position="152"/>
    </location>
</feature>
<dbReference type="Proteomes" id="UP000287033">
    <property type="component" value="Unassembled WGS sequence"/>
</dbReference>
<dbReference type="EMBL" id="BEZZ01228566">
    <property type="protein sequence ID" value="GCC47902.1"/>
    <property type="molecule type" value="Genomic_DNA"/>
</dbReference>
<gene>
    <name evidence="2" type="ORF">chiPu_0032143</name>
</gene>
<evidence type="ECO:0000256" key="1">
    <source>
        <dbReference type="SAM" id="MobiDB-lite"/>
    </source>
</evidence>
<feature type="region of interest" description="Disordered" evidence="1">
    <location>
        <begin position="137"/>
        <end position="169"/>
    </location>
</feature>
<reference evidence="2 3" key="1">
    <citation type="journal article" date="2018" name="Nat. Ecol. Evol.">
        <title>Shark genomes provide insights into elasmobranch evolution and the origin of vertebrates.</title>
        <authorList>
            <person name="Hara Y"/>
            <person name="Yamaguchi K"/>
            <person name="Onimaru K"/>
            <person name="Kadota M"/>
            <person name="Koyanagi M"/>
            <person name="Keeley SD"/>
            <person name="Tatsumi K"/>
            <person name="Tanaka K"/>
            <person name="Motone F"/>
            <person name="Kageyama Y"/>
            <person name="Nozu R"/>
            <person name="Adachi N"/>
            <person name="Nishimura O"/>
            <person name="Nakagawa R"/>
            <person name="Tanegashima C"/>
            <person name="Kiyatake I"/>
            <person name="Matsumoto R"/>
            <person name="Murakumo K"/>
            <person name="Nishida K"/>
            <person name="Terakita A"/>
            <person name="Kuratani S"/>
            <person name="Sato K"/>
            <person name="Hyodo S Kuraku.S."/>
        </authorList>
    </citation>
    <scope>NUCLEOTIDE SEQUENCE [LARGE SCALE GENOMIC DNA]</scope>
</reference>
<dbReference type="AlphaFoldDB" id="A0A401TZ28"/>